<evidence type="ECO:0000313" key="1">
    <source>
        <dbReference type="EMBL" id="SDM02994.1"/>
    </source>
</evidence>
<dbReference type="Proteomes" id="UP000183200">
    <property type="component" value="Unassembled WGS sequence"/>
</dbReference>
<dbReference type="OrthoDB" id="1100563at2"/>
<protein>
    <submittedName>
        <fullName evidence="1">Uncharacterized protein</fullName>
    </submittedName>
</protein>
<dbReference type="EMBL" id="FNGY01000002">
    <property type="protein sequence ID" value="SDM02994.1"/>
    <property type="molecule type" value="Genomic_DNA"/>
</dbReference>
<keyword evidence="2" id="KW-1185">Reference proteome</keyword>
<name>A0A1G9PW56_9SPHI</name>
<evidence type="ECO:0000313" key="2">
    <source>
        <dbReference type="Proteomes" id="UP000183200"/>
    </source>
</evidence>
<reference evidence="2" key="1">
    <citation type="submission" date="2016-10" db="EMBL/GenBank/DDBJ databases">
        <authorList>
            <person name="Varghese N."/>
            <person name="Submissions S."/>
        </authorList>
    </citation>
    <scope>NUCLEOTIDE SEQUENCE [LARGE SCALE GENOMIC DNA]</scope>
    <source>
        <strain evidence="2">DSM 19110</strain>
    </source>
</reference>
<dbReference type="RefSeq" id="WP_074605600.1">
    <property type="nucleotide sequence ID" value="NZ_FNGY01000002.1"/>
</dbReference>
<accession>A0A1G9PW56</accession>
<organism evidence="1 2">
    <name type="scientific">Pedobacter steynii</name>
    <dbReference type="NCBI Taxonomy" id="430522"/>
    <lineage>
        <taxon>Bacteria</taxon>
        <taxon>Pseudomonadati</taxon>
        <taxon>Bacteroidota</taxon>
        <taxon>Sphingobacteriia</taxon>
        <taxon>Sphingobacteriales</taxon>
        <taxon>Sphingobacteriaceae</taxon>
        <taxon>Pedobacter</taxon>
    </lineage>
</organism>
<gene>
    <name evidence="1" type="ORF">SAMN05421820_102786</name>
</gene>
<sequence>MNFIFYKQAKTTAVLCQLLNKLGVSVSRFAIKNILETHPDYPALLSLTRSPTPWNVPNQALRLDKYDFKKACTGRGCQL</sequence>
<proteinExistence type="predicted"/>
<dbReference type="AlphaFoldDB" id="A0A1G9PW56"/>